<protein>
    <recommendedName>
        <fullName evidence="3">histidine kinase</fullName>
        <ecNumber evidence="3">2.7.13.3</ecNumber>
    </recommendedName>
</protein>
<evidence type="ECO:0000256" key="9">
    <source>
        <dbReference type="ARBA" id="ARBA00023170"/>
    </source>
</evidence>
<dbReference type="GO" id="GO:0009584">
    <property type="term" value="P:detection of visible light"/>
    <property type="evidence" value="ECO:0007669"/>
    <property type="project" value="InterPro"/>
</dbReference>
<dbReference type="Pfam" id="PF02518">
    <property type="entry name" value="HATPase_c"/>
    <property type="match status" value="1"/>
</dbReference>
<evidence type="ECO:0000256" key="5">
    <source>
        <dbReference type="ARBA" id="ARBA00022606"/>
    </source>
</evidence>
<keyword evidence="9" id="KW-0675">Receptor</keyword>
<name>A0A2T3W5P4_9DEIO</name>
<evidence type="ECO:0000313" key="13">
    <source>
        <dbReference type="Proteomes" id="UP000240317"/>
    </source>
</evidence>
<evidence type="ECO:0000256" key="7">
    <source>
        <dbReference type="ARBA" id="ARBA00022777"/>
    </source>
</evidence>
<dbReference type="SMART" id="SM00065">
    <property type="entry name" value="GAF"/>
    <property type="match status" value="1"/>
</dbReference>
<dbReference type="InterPro" id="IPR043150">
    <property type="entry name" value="Phytochrome_PHY_sf"/>
</dbReference>
<dbReference type="InterPro" id="IPR016132">
    <property type="entry name" value="Phyto_chromo_attachment"/>
</dbReference>
<dbReference type="Pfam" id="PF01590">
    <property type="entry name" value="GAF"/>
    <property type="match status" value="1"/>
</dbReference>
<reference evidence="12 13" key="1">
    <citation type="submission" date="2018-03" db="EMBL/GenBank/DDBJ databases">
        <title>Draft genome of Deinococcus sp. OD32.</title>
        <authorList>
            <person name="Wang X.-P."/>
            <person name="Du Z.-J."/>
        </authorList>
    </citation>
    <scope>NUCLEOTIDE SEQUENCE [LARGE SCALE GENOMIC DNA]</scope>
    <source>
        <strain evidence="12 13">OD32</strain>
    </source>
</reference>
<dbReference type="SUPFAM" id="SSF55874">
    <property type="entry name" value="ATPase domain of HSP90 chaperone/DNA topoisomerase II/histidine kinase"/>
    <property type="match status" value="1"/>
</dbReference>
<dbReference type="InterPro" id="IPR050351">
    <property type="entry name" value="BphY/WalK/GraS-like"/>
</dbReference>
<organism evidence="12 13">
    <name type="scientific">Deinococcus arcticus</name>
    <dbReference type="NCBI Taxonomy" id="2136176"/>
    <lineage>
        <taxon>Bacteria</taxon>
        <taxon>Thermotogati</taxon>
        <taxon>Deinococcota</taxon>
        <taxon>Deinococci</taxon>
        <taxon>Deinococcales</taxon>
        <taxon>Deinococcaceae</taxon>
        <taxon>Deinococcus</taxon>
    </lineage>
</organism>
<dbReference type="PRINTS" id="PR01033">
    <property type="entry name" value="PHYTOCHROME"/>
</dbReference>
<dbReference type="InterPro" id="IPR035965">
    <property type="entry name" value="PAS-like_dom_sf"/>
</dbReference>
<dbReference type="Proteomes" id="UP000240317">
    <property type="component" value="Unassembled WGS sequence"/>
</dbReference>
<keyword evidence="4" id="KW-0600">Photoreceptor protein</keyword>
<feature type="domain" description="Histidine kinase" evidence="11">
    <location>
        <begin position="530"/>
        <end position="743"/>
    </location>
</feature>
<keyword evidence="7 12" id="KW-0418">Kinase</keyword>
<dbReference type="PROSITE" id="PS50046">
    <property type="entry name" value="PHYTOCHROME_2"/>
    <property type="match status" value="1"/>
</dbReference>
<dbReference type="SUPFAM" id="SSF55781">
    <property type="entry name" value="GAF domain-like"/>
    <property type="match status" value="2"/>
</dbReference>
<dbReference type="PROSITE" id="PS50109">
    <property type="entry name" value="HIS_KIN"/>
    <property type="match status" value="1"/>
</dbReference>
<keyword evidence="8" id="KW-0157">Chromophore</keyword>
<dbReference type="SUPFAM" id="SSF55785">
    <property type="entry name" value="PYP-like sensor domain (PAS domain)"/>
    <property type="match status" value="1"/>
</dbReference>
<dbReference type="InterPro" id="IPR003018">
    <property type="entry name" value="GAF"/>
</dbReference>
<dbReference type="Pfam" id="PF08446">
    <property type="entry name" value="PAS_2"/>
    <property type="match status" value="1"/>
</dbReference>
<dbReference type="InterPro" id="IPR036097">
    <property type="entry name" value="HisK_dim/P_sf"/>
</dbReference>
<dbReference type="RefSeq" id="WP_107138773.1">
    <property type="nucleotide sequence ID" value="NZ_PYSV01000014.1"/>
</dbReference>
<dbReference type="InterPro" id="IPR005467">
    <property type="entry name" value="His_kinase_dom"/>
</dbReference>
<dbReference type="InterPro" id="IPR029016">
    <property type="entry name" value="GAF-like_dom_sf"/>
</dbReference>
<dbReference type="InterPro" id="IPR013515">
    <property type="entry name" value="Phytochrome_cen-reg"/>
</dbReference>
<comment type="similarity">
    <text evidence="2">In the N-terminal section; belongs to the phytochrome family.</text>
</comment>
<comment type="caution">
    <text evidence="12">The sequence shown here is derived from an EMBL/GenBank/DDBJ whole genome shotgun (WGS) entry which is preliminary data.</text>
</comment>
<feature type="domain" description="Phytochrome chromophore attachment site" evidence="10">
    <location>
        <begin position="154"/>
        <end position="316"/>
    </location>
</feature>
<dbReference type="EMBL" id="PYSV01000014">
    <property type="protein sequence ID" value="PTA67215.1"/>
    <property type="molecule type" value="Genomic_DNA"/>
</dbReference>
<evidence type="ECO:0000256" key="3">
    <source>
        <dbReference type="ARBA" id="ARBA00012438"/>
    </source>
</evidence>
<dbReference type="PANTHER" id="PTHR42878:SF15">
    <property type="entry name" value="BACTERIOPHYTOCHROME"/>
    <property type="match status" value="1"/>
</dbReference>
<keyword evidence="5" id="KW-0716">Sensory transduction</keyword>
<dbReference type="GO" id="GO:0030295">
    <property type="term" value="F:protein kinase activator activity"/>
    <property type="evidence" value="ECO:0007669"/>
    <property type="project" value="TreeGrafter"/>
</dbReference>
<dbReference type="InterPro" id="IPR001294">
    <property type="entry name" value="Phytochrome"/>
</dbReference>
<evidence type="ECO:0000313" key="12">
    <source>
        <dbReference type="EMBL" id="PTA67215.1"/>
    </source>
</evidence>
<dbReference type="GO" id="GO:0009881">
    <property type="term" value="F:photoreceptor activity"/>
    <property type="evidence" value="ECO:0007669"/>
    <property type="project" value="UniProtKB-KW"/>
</dbReference>
<evidence type="ECO:0000256" key="2">
    <source>
        <dbReference type="ARBA" id="ARBA00006402"/>
    </source>
</evidence>
<dbReference type="InterPro" id="IPR013654">
    <property type="entry name" value="PAS_2"/>
</dbReference>
<keyword evidence="6" id="KW-0808">Transferase</keyword>
<evidence type="ECO:0000256" key="4">
    <source>
        <dbReference type="ARBA" id="ARBA00022543"/>
    </source>
</evidence>
<dbReference type="Gene3D" id="3.30.450.270">
    <property type="match status" value="1"/>
</dbReference>
<evidence type="ECO:0000259" key="10">
    <source>
        <dbReference type="PROSITE" id="PS50046"/>
    </source>
</evidence>
<dbReference type="GO" id="GO:0007234">
    <property type="term" value="P:osmosensory signaling via phosphorelay pathway"/>
    <property type="evidence" value="ECO:0007669"/>
    <property type="project" value="TreeGrafter"/>
</dbReference>
<dbReference type="PANTHER" id="PTHR42878">
    <property type="entry name" value="TWO-COMPONENT HISTIDINE KINASE"/>
    <property type="match status" value="1"/>
</dbReference>
<dbReference type="Gene3D" id="3.30.450.20">
    <property type="entry name" value="PAS domain"/>
    <property type="match status" value="1"/>
</dbReference>
<dbReference type="Gene3D" id="3.30.565.10">
    <property type="entry name" value="Histidine kinase-like ATPase, C-terminal domain"/>
    <property type="match status" value="1"/>
</dbReference>
<gene>
    <name evidence="12" type="ORF">C8263_14060</name>
</gene>
<dbReference type="OrthoDB" id="9766459at2"/>
<keyword evidence="13" id="KW-1185">Reference proteome</keyword>
<evidence type="ECO:0000256" key="6">
    <source>
        <dbReference type="ARBA" id="ARBA00022679"/>
    </source>
</evidence>
<dbReference type="Gene3D" id="1.10.287.130">
    <property type="match status" value="1"/>
</dbReference>
<sequence>MSAEPPAADLLLPTYLGGPAITAQNCEREPIQVPGAVQPHGALLTADADSGQILQVSANTGALLGTSPAELRGQGLDTLLGQEALAPLLAALPAGVPDALQYRALLRWPGGTWALTAHRVGALLVLELEADEAQDASGPQVLRNAAFALEGANTLAELAQVAAERVRELTGFDRVMIYRFAPDASGEVMAEARHADLKPFLGHRFPESDIPAQARALYVRHLLRLTADTEALPAPLEPRLNPQTGAPPPLGGAVLRATSPMHLQYLRNMGVRSSLSVSLVQEGRLWGLIACHHSAPHVVPPATRTALEYLGRLLNLQLGLKARADTDAFRQTLQARRTRILAAAAHSVTPLETLSQPALDLPGLMRAERAVVFFEDQWRVCGPPLPGAQVGALLTWLRTQPGPVQHTEALGEAWPGTPLGDAACGLLAITVGAGWQEGVVWLRPALTTQVAWGGAPPEAAKGELGPRQSFDTYLQTVRGRAAPWHPGELEEAGELQLALTAHLGERLGVVRALNAELERANAEWRQYAFVIAHDLQEPVRLITQFADLFELKYRPQMDEGGERTLRFLRQETARLRSLTADLYTYTALLSAPPTPPRAADLGALGAQVLAELTPEVTATGAQIELGALPTVQGDPEELRTVLRHLLRNALTFGGQPPRVQVFAARQGPGWAVSVQDQGPGIAPEYHDKVFGLFQRLERREHSPGNGIGLALCRRIAERHGGRLTLQSAPGQGCTLTLLLPDPPEAAHGA</sequence>
<accession>A0A2T3W5P4</accession>
<dbReference type="GO" id="GO:0006355">
    <property type="term" value="P:regulation of DNA-templated transcription"/>
    <property type="evidence" value="ECO:0007669"/>
    <property type="project" value="InterPro"/>
</dbReference>
<dbReference type="Pfam" id="PF00360">
    <property type="entry name" value="PHY"/>
    <property type="match status" value="1"/>
</dbReference>
<dbReference type="GO" id="GO:0000156">
    <property type="term" value="F:phosphorelay response regulator activity"/>
    <property type="evidence" value="ECO:0007669"/>
    <property type="project" value="TreeGrafter"/>
</dbReference>
<dbReference type="InterPro" id="IPR003594">
    <property type="entry name" value="HATPase_dom"/>
</dbReference>
<proteinExistence type="inferred from homology"/>
<dbReference type="InterPro" id="IPR036890">
    <property type="entry name" value="HATPase_C_sf"/>
</dbReference>
<dbReference type="GO" id="GO:0000155">
    <property type="term" value="F:phosphorelay sensor kinase activity"/>
    <property type="evidence" value="ECO:0007669"/>
    <property type="project" value="InterPro"/>
</dbReference>
<evidence type="ECO:0000259" key="11">
    <source>
        <dbReference type="PROSITE" id="PS50109"/>
    </source>
</evidence>
<evidence type="ECO:0000256" key="1">
    <source>
        <dbReference type="ARBA" id="ARBA00000085"/>
    </source>
</evidence>
<dbReference type="EC" id="2.7.13.3" evidence="3"/>
<evidence type="ECO:0000256" key="8">
    <source>
        <dbReference type="ARBA" id="ARBA00022991"/>
    </source>
</evidence>
<dbReference type="Gene3D" id="3.30.450.40">
    <property type="match status" value="1"/>
</dbReference>
<comment type="catalytic activity">
    <reaction evidence="1">
        <text>ATP + protein L-histidine = ADP + protein N-phospho-L-histidine.</text>
        <dbReference type="EC" id="2.7.13.3"/>
    </reaction>
</comment>
<dbReference type="SMART" id="SM00387">
    <property type="entry name" value="HATPase_c"/>
    <property type="match status" value="1"/>
</dbReference>
<dbReference type="AlphaFoldDB" id="A0A2T3W5P4"/>
<dbReference type="SUPFAM" id="SSF47384">
    <property type="entry name" value="Homodimeric domain of signal transducing histidine kinase"/>
    <property type="match status" value="1"/>
</dbReference>